<evidence type="ECO:0000256" key="14">
    <source>
        <dbReference type="PIRSR" id="PIRSR605511-1"/>
    </source>
</evidence>
<evidence type="ECO:0000256" key="16">
    <source>
        <dbReference type="SAM" id="SignalP"/>
    </source>
</evidence>
<keyword evidence="16" id="KW-0732">Signal</keyword>
<dbReference type="SUPFAM" id="SSF63829">
    <property type="entry name" value="Calcium-dependent phosphotriesterase"/>
    <property type="match status" value="1"/>
</dbReference>
<dbReference type="AlphaFoldDB" id="A0AAW1CZL3"/>
<evidence type="ECO:0000256" key="7">
    <source>
        <dbReference type="ARBA" id="ARBA00013227"/>
    </source>
</evidence>
<evidence type="ECO:0000256" key="1">
    <source>
        <dbReference type="ARBA" id="ARBA00001589"/>
    </source>
</evidence>
<dbReference type="GO" id="GO:0019853">
    <property type="term" value="P:L-ascorbic acid biosynthetic process"/>
    <property type="evidence" value="ECO:0007669"/>
    <property type="project" value="TreeGrafter"/>
</dbReference>
<keyword evidence="10 15" id="KW-0479">Metal-binding</keyword>
<evidence type="ECO:0000256" key="5">
    <source>
        <dbReference type="ARBA" id="ARBA00004496"/>
    </source>
</evidence>
<comment type="similarity">
    <text evidence="6">Belongs to the SMP-30/CGR1 family.</text>
</comment>
<dbReference type="PANTHER" id="PTHR10907:SF47">
    <property type="entry name" value="REGUCALCIN"/>
    <property type="match status" value="1"/>
</dbReference>
<keyword evidence="19" id="KW-1185">Reference proteome</keyword>
<dbReference type="PANTHER" id="PTHR10907">
    <property type="entry name" value="REGUCALCIN"/>
    <property type="match status" value="1"/>
</dbReference>
<dbReference type="InterPro" id="IPR011042">
    <property type="entry name" value="6-blade_b-propeller_TolB-like"/>
</dbReference>
<evidence type="ECO:0000313" key="19">
    <source>
        <dbReference type="Proteomes" id="UP001461498"/>
    </source>
</evidence>
<feature type="binding site" evidence="15">
    <location>
        <position position="128"/>
    </location>
    <ligand>
        <name>substrate</name>
    </ligand>
</feature>
<evidence type="ECO:0000256" key="4">
    <source>
        <dbReference type="ARBA" id="ARBA00001946"/>
    </source>
</evidence>
<comment type="cofactor">
    <cofactor evidence="15">
        <name>Zn(2+)</name>
        <dbReference type="ChEBI" id="CHEBI:29105"/>
    </cofactor>
    <text evidence="15">Binds 1 divalent metal cation per subunit.</text>
</comment>
<dbReference type="GO" id="GO:0005509">
    <property type="term" value="F:calcium ion binding"/>
    <property type="evidence" value="ECO:0007669"/>
    <property type="project" value="InterPro"/>
</dbReference>
<dbReference type="EMBL" id="JAPXFL010000009">
    <property type="protein sequence ID" value="KAK9501510.1"/>
    <property type="molecule type" value="Genomic_DNA"/>
</dbReference>
<evidence type="ECO:0000256" key="12">
    <source>
        <dbReference type="ARBA" id="ARBA00022837"/>
    </source>
</evidence>
<dbReference type="Proteomes" id="UP001461498">
    <property type="component" value="Unassembled WGS sequence"/>
</dbReference>
<dbReference type="PRINTS" id="PR01791">
    <property type="entry name" value="REGUCALCIN"/>
</dbReference>
<comment type="cofactor">
    <cofactor evidence="4">
        <name>Mg(2+)</name>
        <dbReference type="ChEBI" id="CHEBI:18420"/>
    </cofactor>
</comment>
<dbReference type="GO" id="GO:0004341">
    <property type="term" value="F:gluconolactonase activity"/>
    <property type="evidence" value="ECO:0007669"/>
    <property type="project" value="UniProtKB-EC"/>
</dbReference>
<evidence type="ECO:0000256" key="9">
    <source>
        <dbReference type="ARBA" id="ARBA00022490"/>
    </source>
</evidence>
<evidence type="ECO:0000256" key="8">
    <source>
        <dbReference type="ARBA" id="ARBA00016808"/>
    </source>
</evidence>
<protein>
    <recommendedName>
        <fullName evidence="8">Regucalcin</fullName>
        <ecNumber evidence="7">3.1.1.17</ecNumber>
    </recommendedName>
    <alternativeName>
        <fullName evidence="13">Gluconolactonase</fullName>
    </alternativeName>
</protein>
<keyword evidence="11" id="KW-0378">Hydrolase</keyword>
<feature type="domain" description="SMP-30/Gluconolactonase/LRE-like region" evidence="17">
    <location>
        <begin position="37"/>
        <end position="291"/>
    </location>
</feature>
<dbReference type="EC" id="3.1.1.17" evidence="7"/>
<dbReference type="Gene3D" id="2.120.10.30">
    <property type="entry name" value="TolB, C-terminal domain"/>
    <property type="match status" value="1"/>
</dbReference>
<feature type="binding site" evidence="15">
    <location>
        <position position="148"/>
    </location>
    <ligand>
        <name>substrate</name>
    </ligand>
</feature>
<feature type="binding site" evidence="15">
    <location>
        <position position="180"/>
    </location>
    <ligand>
        <name>a divalent metal cation</name>
        <dbReference type="ChEBI" id="CHEBI:60240"/>
    </ligand>
</feature>
<comment type="cofactor">
    <cofactor evidence="2">
        <name>Ca(2+)</name>
        <dbReference type="ChEBI" id="CHEBI:29108"/>
    </cofactor>
</comment>
<comment type="subcellular location">
    <subcellularLocation>
        <location evidence="5">Cytoplasm</location>
    </subcellularLocation>
</comment>
<comment type="cofactor">
    <cofactor evidence="3">
        <name>Mn(2+)</name>
        <dbReference type="ChEBI" id="CHEBI:29035"/>
    </cofactor>
</comment>
<accession>A0AAW1CZL3</accession>
<evidence type="ECO:0000256" key="3">
    <source>
        <dbReference type="ARBA" id="ARBA00001936"/>
    </source>
</evidence>
<feature type="signal peptide" evidence="16">
    <location>
        <begin position="1"/>
        <end position="19"/>
    </location>
</feature>
<evidence type="ECO:0000259" key="17">
    <source>
        <dbReference type="Pfam" id="PF08450"/>
    </source>
</evidence>
<evidence type="ECO:0000256" key="6">
    <source>
        <dbReference type="ARBA" id="ARBA00008853"/>
    </source>
</evidence>
<dbReference type="GO" id="GO:0030234">
    <property type="term" value="F:enzyme regulator activity"/>
    <property type="evidence" value="ECO:0007669"/>
    <property type="project" value="InterPro"/>
</dbReference>
<feature type="active site" description="Proton donor/acceptor" evidence="14">
    <location>
        <position position="232"/>
    </location>
</feature>
<feature type="chain" id="PRO_5043609527" description="Regucalcin" evidence="16">
    <location>
        <begin position="20"/>
        <end position="330"/>
    </location>
</feature>
<sequence>MLILSLLYYLLIMIKDSSGNNIKKMPEIEQITEPYLLSEGPHWDSKEQVLYFVDIYGYSVHIYDPKKKTDTAVKLEDTVGLVIPVKNNPDKFIIGYGRSITVLDWDRSSNNYKLHHKFQVENDKPENRFNDGKADAKGNIWLGTMGTEKNGTYPEGVGTLYRVKTNGKLDAPVPSVTISNGLAWNSENNIMYYIDSPTRKIDAFDYDLNTASIENRRTFFDFAKENVLGVPDGMTIDADDNLWIACYGASQVIQVSKEGKLLRSIKFPVTRVTSAGWGGPNFDILYVTSASIGLPEEQHKSEPAAGAVFSVTGLGVKGRENYLASETLVA</sequence>
<evidence type="ECO:0000256" key="10">
    <source>
        <dbReference type="ARBA" id="ARBA00022723"/>
    </source>
</evidence>
<keyword evidence="9" id="KW-0963">Cytoplasm</keyword>
<evidence type="ECO:0000256" key="2">
    <source>
        <dbReference type="ARBA" id="ARBA00001913"/>
    </source>
</evidence>
<dbReference type="FunFam" id="2.120.10.30:FF:000027">
    <property type="entry name" value="Regucalcin homologue"/>
    <property type="match status" value="1"/>
</dbReference>
<keyword evidence="15" id="KW-0862">Zinc</keyword>
<proteinExistence type="inferred from homology"/>
<evidence type="ECO:0000256" key="15">
    <source>
        <dbReference type="PIRSR" id="PIRSR605511-2"/>
    </source>
</evidence>
<evidence type="ECO:0000313" key="18">
    <source>
        <dbReference type="EMBL" id="KAK9501510.1"/>
    </source>
</evidence>
<comment type="catalytic activity">
    <reaction evidence="1">
        <text>D-glucono-1,5-lactone + H2O = D-gluconate + H(+)</text>
        <dbReference type="Rhea" id="RHEA:10440"/>
        <dbReference type="ChEBI" id="CHEBI:15377"/>
        <dbReference type="ChEBI" id="CHEBI:15378"/>
        <dbReference type="ChEBI" id="CHEBI:16217"/>
        <dbReference type="ChEBI" id="CHEBI:18391"/>
        <dbReference type="EC" id="3.1.1.17"/>
    </reaction>
</comment>
<dbReference type="InterPro" id="IPR008367">
    <property type="entry name" value="Regucalcin"/>
</dbReference>
<gene>
    <name evidence="18" type="ORF">O3M35_012220</name>
</gene>
<feature type="binding site" evidence="15">
    <location>
        <position position="39"/>
    </location>
    <ligand>
        <name>a divalent metal cation</name>
        <dbReference type="ChEBI" id="CHEBI:60240"/>
    </ligand>
</feature>
<evidence type="ECO:0000256" key="11">
    <source>
        <dbReference type="ARBA" id="ARBA00022801"/>
    </source>
</evidence>
<feature type="binding site" evidence="15">
    <location>
        <position position="130"/>
    </location>
    <ligand>
        <name>substrate</name>
    </ligand>
</feature>
<dbReference type="InterPro" id="IPR005511">
    <property type="entry name" value="SMP-30"/>
</dbReference>
<dbReference type="PRINTS" id="PR01790">
    <property type="entry name" value="SMP30FAMILY"/>
</dbReference>
<evidence type="ECO:0000256" key="13">
    <source>
        <dbReference type="ARBA" id="ARBA00032464"/>
    </source>
</evidence>
<comment type="caution">
    <text evidence="18">The sequence shown here is derived from an EMBL/GenBank/DDBJ whole genome shotgun (WGS) entry which is preliminary data.</text>
</comment>
<keyword evidence="12" id="KW-0106">Calcium</keyword>
<name>A0AAW1CZL3_9HEMI</name>
<organism evidence="18 19">
    <name type="scientific">Rhynocoris fuscipes</name>
    <dbReference type="NCBI Taxonomy" id="488301"/>
    <lineage>
        <taxon>Eukaryota</taxon>
        <taxon>Metazoa</taxon>
        <taxon>Ecdysozoa</taxon>
        <taxon>Arthropoda</taxon>
        <taxon>Hexapoda</taxon>
        <taxon>Insecta</taxon>
        <taxon>Pterygota</taxon>
        <taxon>Neoptera</taxon>
        <taxon>Paraneoptera</taxon>
        <taxon>Hemiptera</taxon>
        <taxon>Heteroptera</taxon>
        <taxon>Panheteroptera</taxon>
        <taxon>Cimicomorpha</taxon>
        <taxon>Reduviidae</taxon>
        <taxon>Harpactorinae</taxon>
        <taxon>Harpactorini</taxon>
        <taxon>Rhynocoris</taxon>
    </lineage>
</organism>
<dbReference type="Pfam" id="PF08450">
    <property type="entry name" value="SGL"/>
    <property type="match status" value="1"/>
</dbReference>
<dbReference type="GO" id="GO:0005737">
    <property type="term" value="C:cytoplasm"/>
    <property type="evidence" value="ECO:0007669"/>
    <property type="project" value="UniProtKB-SubCell"/>
</dbReference>
<reference evidence="18 19" key="1">
    <citation type="submission" date="2022-12" db="EMBL/GenBank/DDBJ databases">
        <title>Chromosome-level genome assembly of true bugs.</title>
        <authorList>
            <person name="Ma L."/>
            <person name="Li H."/>
        </authorList>
    </citation>
    <scope>NUCLEOTIDE SEQUENCE [LARGE SCALE GENOMIC DNA]</scope>
    <source>
        <strain evidence="18">Lab_2022b</strain>
    </source>
</reference>
<dbReference type="InterPro" id="IPR013658">
    <property type="entry name" value="SGL"/>
</dbReference>
<feature type="binding site" evidence="15">
    <location>
        <position position="232"/>
    </location>
    <ligand>
        <name>a divalent metal cation</name>
        <dbReference type="ChEBI" id="CHEBI:60240"/>
    </ligand>
</feature>